<evidence type="ECO:0000259" key="2">
    <source>
        <dbReference type="Pfam" id="PF01850"/>
    </source>
</evidence>
<dbReference type="EMBL" id="OBEI01000002">
    <property type="protein sequence ID" value="SNZ06975.1"/>
    <property type="molecule type" value="Genomic_DNA"/>
</dbReference>
<sequence>MRDKIFVDTNVLIYAYSYKDLNKQEVAFKLIYGKREDVVLSTQVINEFSSVFIKKYKVNPKVLYPKIKNFFVLFDVALITYSTIDIAFNLLNKYNFSYYDSLIVASALENECKVLYSEDM</sequence>
<evidence type="ECO:0000313" key="4">
    <source>
        <dbReference type="Proteomes" id="UP000219036"/>
    </source>
</evidence>
<reference evidence="4" key="1">
    <citation type="submission" date="2017-09" db="EMBL/GenBank/DDBJ databases">
        <authorList>
            <person name="Varghese N."/>
            <person name="Submissions S."/>
        </authorList>
    </citation>
    <scope>NUCLEOTIDE SEQUENCE [LARGE SCALE GENOMIC DNA]</scope>
    <source>
        <strain evidence="4">DSM 15103</strain>
    </source>
</reference>
<dbReference type="AlphaFoldDB" id="A0A285NBY9"/>
<dbReference type="InterPro" id="IPR029060">
    <property type="entry name" value="PIN-like_dom_sf"/>
</dbReference>
<keyword evidence="1" id="KW-1133">Transmembrane helix</keyword>
<proteinExistence type="predicted"/>
<evidence type="ECO:0000256" key="1">
    <source>
        <dbReference type="SAM" id="Phobius"/>
    </source>
</evidence>
<feature type="transmembrane region" description="Helical" evidence="1">
    <location>
        <begin position="70"/>
        <end position="91"/>
    </location>
</feature>
<dbReference type="OrthoDB" id="13900at2"/>
<dbReference type="Gene3D" id="3.40.50.1010">
    <property type="entry name" value="5'-nuclease"/>
    <property type="match status" value="1"/>
</dbReference>
<keyword evidence="4" id="KW-1185">Reference proteome</keyword>
<keyword evidence="1" id="KW-0812">Transmembrane</keyword>
<protein>
    <submittedName>
        <fullName evidence="3">Predicted nucleic acid-binding protein, contains PIN domain</fullName>
    </submittedName>
</protein>
<dbReference type="Pfam" id="PF01850">
    <property type="entry name" value="PIN"/>
    <property type="match status" value="1"/>
</dbReference>
<name>A0A285NBY9_9AQUI</name>
<dbReference type="CDD" id="cd18692">
    <property type="entry name" value="PIN_VapC-like"/>
    <property type="match status" value="1"/>
</dbReference>
<feature type="domain" description="PIN" evidence="2">
    <location>
        <begin position="5"/>
        <end position="119"/>
    </location>
</feature>
<dbReference type="InterPro" id="IPR002716">
    <property type="entry name" value="PIN_dom"/>
</dbReference>
<organism evidence="3 4">
    <name type="scientific">Persephonella hydrogeniphila</name>
    <dbReference type="NCBI Taxonomy" id="198703"/>
    <lineage>
        <taxon>Bacteria</taxon>
        <taxon>Pseudomonadati</taxon>
        <taxon>Aquificota</taxon>
        <taxon>Aquificia</taxon>
        <taxon>Aquificales</taxon>
        <taxon>Hydrogenothermaceae</taxon>
        <taxon>Persephonella</taxon>
    </lineage>
</organism>
<accession>A0A285NBY9</accession>
<gene>
    <name evidence="3" type="ORF">SAMN06265182_0863</name>
</gene>
<dbReference type="RefSeq" id="WP_097000034.1">
    <property type="nucleotide sequence ID" value="NZ_OBEI01000002.1"/>
</dbReference>
<dbReference type="Proteomes" id="UP000219036">
    <property type="component" value="Unassembled WGS sequence"/>
</dbReference>
<evidence type="ECO:0000313" key="3">
    <source>
        <dbReference type="EMBL" id="SNZ06975.1"/>
    </source>
</evidence>
<dbReference type="SUPFAM" id="SSF88723">
    <property type="entry name" value="PIN domain-like"/>
    <property type="match status" value="1"/>
</dbReference>
<keyword evidence="1" id="KW-0472">Membrane</keyword>